<dbReference type="InterPro" id="IPR023828">
    <property type="entry name" value="Peptidase_S8_Ser-AS"/>
</dbReference>
<protein>
    <submittedName>
        <fullName evidence="9">Protease</fullName>
    </submittedName>
</protein>
<evidence type="ECO:0000259" key="8">
    <source>
        <dbReference type="Pfam" id="PF00082"/>
    </source>
</evidence>
<organism evidence="9 10">
    <name type="scientific">Rhizobium sullae</name>
    <name type="common">Rhizobium hedysari</name>
    <dbReference type="NCBI Taxonomy" id="50338"/>
    <lineage>
        <taxon>Bacteria</taxon>
        <taxon>Pseudomonadati</taxon>
        <taxon>Pseudomonadota</taxon>
        <taxon>Alphaproteobacteria</taxon>
        <taxon>Hyphomicrobiales</taxon>
        <taxon>Rhizobiaceae</taxon>
        <taxon>Rhizobium/Agrobacterium group</taxon>
        <taxon>Rhizobium</taxon>
    </lineage>
</organism>
<evidence type="ECO:0000313" key="10">
    <source>
        <dbReference type="Proteomes" id="UP000232164"/>
    </source>
</evidence>
<evidence type="ECO:0000256" key="4">
    <source>
        <dbReference type="ARBA" id="ARBA00022825"/>
    </source>
</evidence>
<evidence type="ECO:0000256" key="6">
    <source>
        <dbReference type="RuleBase" id="RU003355"/>
    </source>
</evidence>
<gene>
    <name evidence="9" type="ORF">CWR43_04080</name>
</gene>
<evidence type="ECO:0000256" key="5">
    <source>
        <dbReference type="PROSITE-ProRule" id="PRU01240"/>
    </source>
</evidence>
<feature type="active site" description="Charge relay system" evidence="5">
    <location>
        <position position="194"/>
    </location>
</feature>
<accession>A0A2N0DFX8</accession>
<dbReference type="PROSITE" id="PS51892">
    <property type="entry name" value="SUBTILASE"/>
    <property type="match status" value="1"/>
</dbReference>
<dbReference type="SUPFAM" id="SSF52743">
    <property type="entry name" value="Subtilisin-like"/>
    <property type="match status" value="1"/>
</dbReference>
<dbReference type="GO" id="GO:0006508">
    <property type="term" value="P:proteolysis"/>
    <property type="evidence" value="ECO:0007669"/>
    <property type="project" value="UniProtKB-KW"/>
</dbReference>
<dbReference type="PROSITE" id="PS00138">
    <property type="entry name" value="SUBTILASE_SER"/>
    <property type="match status" value="1"/>
</dbReference>
<dbReference type="InterPro" id="IPR051048">
    <property type="entry name" value="Peptidase_S8/S53_subtilisin"/>
</dbReference>
<dbReference type="GO" id="GO:0004252">
    <property type="term" value="F:serine-type endopeptidase activity"/>
    <property type="evidence" value="ECO:0007669"/>
    <property type="project" value="UniProtKB-UniRule"/>
</dbReference>
<dbReference type="InterPro" id="IPR015500">
    <property type="entry name" value="Peptidase_S8_subtilisin-rel"/>
</dbReference>
<keyword evidence="2 5" id="KW-0645">Protease</keyword>
<dbReference type="EMBL" id="PIQN01000003">
    <property type="protein sequence ID" value="PKA44998.1"/>
    <property type="molecule type" value="Genomic_DNA"/>
</dbReference>
<dbReference type="Pfam" id="PF00082">
    <property type="entry name" value="Peptidase_S8"/>
    <property type="match status" value="1"/>
</dbReference>
<name>A0A2N0DFX8_RHISU</name>
<feature type="active site" description="Charge relay system" evidence="5">
    <location>
        <position position="226"/>
    </location>
</feature>
<dbReference type="PANTHER" id="PTHR43399:SF4">
    <property type="entry name" value="CELL WALL-ASSOCIATED PROTEASE"/>
    <property type="match status" value="1"/>
</dbReference>
<sequence>MAKSTRGRVNAQGDGTSGLGMVVRFTPKTKSEGVQQLEKGGFRVASSKDFRSAAAVPNDFDGADVQYFERFGIAIVRRDGEKLKPMLQNAMQQKVVSAVRPERSYRALGGPLSKRLDLAQVTVGGFATPLDSDYLLGYRDAVNELVDRLLGRKGAEGVMARAAFDETSNTWGLQAVKVIESDLTGAGIKVAVLDTGFDETHQDFVGRLITKKLFATRSSERDVHGHGTHCIGTACGPLRPAIGPRYGIAYEAEIYAGKVLGDDGFGTDRSIIAGMEWALDEGCHVISMSLGAATQVGDSPSDDYEQIGRVCLDAGALVVAAAGNESSRPQHIAPVGSPANASTILGVGAVDRFFAPASFSCGGLNPGQEVDIAAPGVDILSSLPDDNYDRWNGTSMATPHVAGVAALIAQSDPTFRGWALWARLIQLTKPLSSPARDVGKGLLQAKGSGEV</sequence>
<dbReference type="CDD" id="cd07480">
    <property type="entry name" value="Peptidases_S8_12"/>
    <property type="match status" value="1"/>
</dbReference>
<proteinExistence type="inferred from homology"/>
<evidence type="ECO:0000256" key="3">
    <source>
        <dbReference type="ARBA" id="ARBA00022801"/>
    </source>
</evidence>
<comment type="caution">
    <text evidence="9">The sequence shown here is derived from an EMBL/GenBank/DDBJ whole genome shotgun (WGS) entry which is preliminary data.</text>
</comment>
<feature type="active site" description="Charge relay system" evidence="5">
    <location>
        <position position="395"/>
    </location>
</feature>
<dbReference type="PROSITE" id="PS00136">
    <property type="entry name" value="SUBTILASE_ASP"/>
    <property type="match status" value="1"/>
</dbReference>
<evidence type="ECO:0000256" key="7">
    <source>
        <dbReference type="SAM" id="MobiDB-lite"/>
    </source>
</evidence>
<feature type="region of interest" description="Disordered" evidence="7">
    <location>
        <begin position="1"/>
        <end position="21"/>
    </location>
</feature>
<dbReference type="InterPro" id="IPR023827">
    <property type="entry name" value="Peptidase_S8_Asp-AS"/>
</dbReference>
<dbReference type="RefSeq" id="WP_100770492.1">
    <property type="nucleotide sequence ID" value="NZ_PIQN01000003.1"/>
</dbReference>
<keyword evidence="3 5" id="KW-0378">Hydrolase</keyword>
<dbReference type="STRING" id="1041146.GCA_000427985_04981"/>
<dbReference type="PRINTS" id="PR00723">
    <property type="entry name" value="SUBTILISIN"/>
</dbReference>
<evidence type="ECO:0000256" key="2">
    <source>
        <dbReference type="ARBA" id="ARBA00022670"/>
    </source>
</evidence>
<dbReference type="Proteomes" id="UP000232164">
    <property type="component" value="Unassembled WGS sequence"/>
</dbReference>
<reference evidence="9 10" key="1">
    <citation type="submission" date="2017-11" db="EMBL/GenBank/DDBJ databases">
        <authorList>
            <person name="Han C.G."/>
        </authorList>
    </citation>
    <scope>NUCLEOTIDE SEQUENCE [LARGE SCALE GENOMIC DNA]</scope>
    <source>
        <strain evidence="9 10">HCNT1</strain>
    </source>
</reference>
<dbReference type="Gene3D" id="3.40.50.200">
    <property type="entry name" value="Peptidase S8/S53 domain"/>
    <property type="match status" value="1"/>
</dbReference>
<comment type="similarity">
    <text evidence="1 5 6">Belongs to the peptidase S8 family.</text>
</comment>
<dbReference type="AlphaFoldDB" id="A0A2N0DFX8"/>
<dbReference type="InterPro" id="IPR036852">
    <property type="entry name" value="Peptidase_S8/S53_dom_sf"/>
</dbReference>
<keyword evidence="4 5" id="KW-0720">Serine protease</keyword>
<dbReference type="PANTHER" id="PTHR43399">
    <property type="entry name" value="SUBTILISIN-RELATED"/>
    <property type="match status" value="1"/>
</dbReference>
<dbReference type="InterPro" id="IPR000209">
    <property type="entry name" value="Peptidase_S8/S53_dom"/>
</dbReference>
<evidence type="ECO:0000313" key="9">
    <source>
        <dbReference type="EMBL" id="PKA44998.1"/>
    </source>
</evidence>
<reference evidence="9 10" key="2">
    <citation type="submission" date="2017-12" db="EMBL/GenBank/DDBJ databases">
        <title>Genome sequence of Rhizobium sullae HCNT1 isolated from Sulla coronaria nodules and featuring peculiar denitrification phenotypes.</title>
        <authorList>
            <person name="De Diego-Diaz B."/>
            <person name="Treu L."/>
            <person name="Campanaro S."/>
            <person name="Da Silva Duarte V."/>
            <person name="Basaglia M."/>
            <person name="Favaro L."/>
            <person name="Casella S."/>
            <person name="Squartini A."/>
        </authorList>
    </citation>
    <scope>NUCLEOTIDE SEQUENCE [LARGE SCALE GENOMIC DNA]</scope>
    <source>
        <strain evidence="9 10">HCNT1</strain>
    </source>
</reference>
<feature type="domain" description="Peptidase S8/S53" evidence="8">
    <location>
        <begin position="185"/>
        <end position="419"/>
    </location>
</feature>
<evidence type="ECO:0000256" key="1">
    <source>
        <dbReference type="ARBA" id="ARBA00011073"/>
    </source>
</evidence>